<proteinExistence type="predicted"/>
<feature type="domain" description="F-box associated beta-propeller type 3" evidence="1">
    <location>
        <begin position="48"/>
        <end position="247"/>
    </location>
</feature>
<protein>
    <recommendedName>
        <fullName evidence="1">F-box associated beta-propeller type 3 domain-containing protein</fullName>
    </recommendedName>
</protein>
<dbReference type="EMBL" id="JAUIZM010000014">
    <property type="protein sequence ID" value="KAK1352854.1"/>
    <property type="molecule type" value="Genomic_DNA"/>
</dbReference>
<accession>A0AAD8GQY7</accession>
<dbReference type="PANTHER" id="PTHR31672">
    <property type="entry name" value="BNACNNG10540D PROTEIN"/>
    <property type="match status" value="1"/>
</dbReference>
<gene>
    <name evidence="2" type="ORF">POM88_052692</name>
</gene>
<dbReference type="PANTHER" id="PTHR31672:SF13">
    <property type="entry name" value="F-BOX PROTEIN CPR30-LIKE"/>
    <property type="match status" value="1"/>
</dbReference>
<reference evidence="2" key="1">
    <citation type="submission" date="2023-02" db="EMBL/GenBank/DDBJ databases">
        <title>Genome of toxic invasive species Heracleum sosnowskyi carries increased number of genes despite the absence of recent whole-genome duplications.</title>
        <authorList>
            <person name="Schelkunov M."/>
            <person name="Shtratnikova V."/>
            <person name="Makarenko M."/>
            <person name="Klepikova A."/>
            <person name="Omelchenko D."/>
            <person name="Novikova G."/>
            <person name="Obukhova E."/>
            <person name="Bogdanov V."/>
            <person name="Penin A."/>
            <person name="Logacheva M."/>
        </authorList>
    </citation>
    <scope>NUCLEOTIDE SEQUENCE</scope>
    <source>
        <strain evidence="2">Hsosn_3</strain>
        <tissue evidence="2">Leaf</tissue>
    </source>
</reference>
<dbReference type="AlphaFoldDB" id="A0AAD8GQY7"/>
<dbReference type="NCBIfam" id="TIGR01640">
    <property type="entry name" value="F_box_assoc_1"/>
    <property type="match status" value="1"/>
</dbReference>
<name>A0AAD8GQY7_9APIA</name>
<reference evidence="2" key="2">
    <citation type="submission" date="2023-05" db="EMBL/GenBank/DDBJ databases">
        <authorList>
            <person name="Schelkunov M.I."/>
        </authorList>
    </citation>
    <scope>NUCLEOTIDE SEQUENCE</scope>
    <source>
        <strain evidence="2">Hsosn_3</strain>
        <tissue evidence="2">Leaf</tissue>
    </source>
</reference>
<evidence type="ECO:0000313" key="3">
    <source>
        <dbReference type="Proteomes" id="UP001237642"/>
    </source>
</evidence>
<dbReference type="Pfam" id="PF08268">
    <property type="entry name" value="FBA_3"/>
    <property type="match status" value="1"/>
</dbReference>
<evidence type="ECO:0000259" key="1">
    <source>
        <dbReference type="Pfam" id="PF08268"/>
    </source>
</evidence>
<sequence>MAAVRPNPTLSEDLISEILLRHANTTQTHQALLLRTRHDSPAVISLLDVESRQIVSDVKLPSRGEPVPCCIPVGSANGIVCVIVLFSRAKLEARIYLWNPATRRSKLIPRCAIEHDVLGFGYDPIDHEYKIVSSGPPGCGYIEVYLANRDEWRELPDPPYLPLNGFFDVCVNGFLCGKGEGGMMVFDLHKEMLNYAVKRPIIIRDVDGDDDETRVIEFNKSIAVIILWDSGLNDNKKINMWSLDDDECLRGGGVEASWTPMFSIDLASIGLAVPAKLILGYFNNGDLLVLTGMLFTTSFKIISVLQSGEPKGYIAAGAIKRTCEFIENHVDKKVTSGFHVMLTREAKIVPLSVEMGHACHYTQVVYNKYTESLV</sequence>
<dbReference type="InterPro" id="IPR013187">
    <property type="entry name" value="F-box-assoc_dom_typ3"/>
</dbReference>
<dbReference type="InterPro" id="IPR017451">
    <property type="entry name" value="F-box-assoc_interact_dom"/>
</dbReference>
<dbReference type="Proteomes" id="UP001237642">
    <property type="component" value="Unassembled WGS sequence"/>
</dbReference>
<keyword evidence="3" id="KW-1185">Reference proteome</keyword>
<dbReference type="InterPro" id="IPR050796">
    <property type="entry name" value="SCF_F-box_component"/>
</dbReference>
<comment type="caution">
    <text evidence="2">The sequence shown here is derived from an EMBL/GenBank/DDBJ whole genome shotgun (WGS) entry which is preliminary data.</text>
</comment>
<organism evidence="2 3">
    <name type="scientific">Heracleum sosnowskyi</name>
    <dbReference type="NCBI Taxonomy" id="360622"/>
    <lineage>
        <taxon>Eukaryota</taxon>
        <taxon>Viridiplantae</taxon>
        <taxon>Streptophyta</taxon>
        <taxon>Embryophyta</taxon>
        <taxon>Tracheophyta</taxon>
        <taxon>Spermatophyta</taxon>
        <taxon>Magnoliopsida</taxon>
        <taxon>eudicotyledons</taxon>
        <taxon>Gunneridae</taxon>
        <taxon>Pentapetalae</taxon>
        <taxon>asterids</taxon>
        <taxon>campanulids</taxon>
        <taxon>Apiales</taxon>
        <taxon>Apiaceae</taxon>
        <taxon>Apioideae</taxon>
        <taxon>apioid superclade</taxon>
        <taxon>Tordylieae</taxon>
        <taxon>Tordyliinae</taxon>
        <taxon>Heracleum</taxon>
    </lineage>
</organism>
<evidence type="ECO:0000313" key="2">
    <source>
        <dbReference type="EMBL" id="KAK1352854.1"/>
    </source>
</evidence>